<dbReference type="PRINTS" id="PR01161">
    <property type="entry name" value="TUBULIN"/>
</dbReference>
<evidence type="ECO:0000256" key="1">
    <source>
        <dbReference type="ARBA" id="ARBA00004114"/>
    </source>
</evidence>
<dbReference type="OrthoDB" id="10250004at2759"/>
<evidence type="ECO:0000259" key="15">
    <source>
        <dbReference type="SMART" id="SM00864"/>
    </source>
</evidence>
<dbReference type="Proteomes" id="UP000292052">
    <property type="component" value="Unassembled WGS sequence"/>
</dbReference>
<dbReference type="GO" id="GO:0030030">
    <property type="term" value="P:cell projection organization"/>
    <property type="evidence" value="ECO:0007669"/>
    <property type="project" value="UniProtKB-KW"/>
</dbReference>
<dbReference type="CDD" id="cd00167">
    <property type="entry name" value="SANT"/>
    <property type="match status" value="1"/>
</dbReference>
<reference evidence="16 17" key="1">
    <citation type="submission" date="2017-03" db="EMBL/GenBank/DDBJ databases">
        <title>Genome of the blue death feigning beetle - Asbolus verrucosus.</title>
        <authorList>
            <person name="Rider S.D."/>
        </authorList>
    </citation>
    <scope>NUCLEOTIDE SEQUENCE [LARGE SCALE GENOMIC DNA]</scope>
    <source>
        <strain evidence="16">Butters</strain>
        <tissue evidence="16">Head and leg muscle</tissue>
    </source>
</reference>
<evidence type="ECO:0000256" key="9">
    <source>
        <dbReference type="ARBA" id="ARBA00023134"/>
    </source>
</evidence>
<dbReference type="GO" id="GO:0005814">
    <property type="term" value="C:centriole"/>
    <property type="evidence" value="ECO:0007669"/>
    <property type="project" value="UniProtKB-SubCell"/>
</dbReference>
<dbReference type="InterPro" id="IPR001005">
    <property type="entry name" value="SANT/Myb"/>
</dbReference>
<comment type="similarity">
    <text evidence="4 14">Belongs to the tubulin family.</text>
</comment>
<dbReference type="InterPro" id="IPR009057">
    <property type="entry name" value="Homeodomain-like_sf"/>
</dbReference>
<dbReference type="Pfam" id="PF00091">
    <property type="entry name" value="Tubulin"/>
    <property type="match status" value="1"/>
</dbReference>
<dbReference type="InterPro" id="IPR036525">
    <property type="entry name" value="Tubulin/FtsZ_GTPase_sf"/>
</dbReference>
<dbReference type="Gene3D" id="3.40.50.1440">
    <property type="entry name" value="Tubulin/FtsZ, GTPase domain"/>
    <property type="match status" value="1"/>
</dbReference>
<dbReference type="SUPFAM" id="SSF46689">
    <property type="entry name" value="Homeodomain-like"/>
    <property type="match status" value="1"/>
</dbReference>
<evidence type="ECO:0000256" key="10">
    <source>
        <dbReference type="ARBA" id="ARBA00023242"/>
    </source>
</evidence>
<evidence type="ECO:0000256" key="4">
    <source>
        <dbReference type="ARBA" id="ARBA00009636"/>
    </source>
</evidence>
<accession>A0A482V1Q4</accession>
<evidence type="ECO:0000256" key="8">
    <source>
        <dbReference type="ARBA" id="ARBA00022794"/>
    </source>
</evidence>
<dbReference type="GO" id="GO:0005929">
    <property type="term" value="C:cilium"/>
    <property type="evidence" value="ECO:0007669"/>
    <property type="project" value="UniProtKB-SubCell"/>
</dbReference>
<dbReference type="InterPro" id="IPR008280">
    <property type="entry name" value="Tub_FtsZ_C"/>
</dbReference>
<dbReference type="GO" id="GO:0007017">
    <property type="term" value="P:microtubule-based process"/>
    <property type="evidence" value="ECO:0007669"/>
    <property type="project" value="InterPro"/>
</dbReference>
<dbReference type="SUPFAM" id="SSF55307">
    <property type="entry name" value="Tubulin C-terminal domain-like"/>
    <property type="match status" value="1"/>
</dbReference>
<dbReference type="AlphaFoldDB" id="A0A482V1Q4"/>
<keyword evidence="8" id="KW-0970">Cilium biogenesis/degradation</keyword>
<dbReference type="InterPro" id="IPR017975">
    <property type="entry name" value="Tubulin_CS"/>
</dbReference>
<evidence type="ECO:0000313" key="16">
    <source>
        <dbReference type="EMBL" id="RZB39083.1"/>
    </source>
</evidence>
<keyword evidence="6 14" id="KW-0493">Microtubule</keyword>
<evidence type="ECO:0000313" key="17">
    <source>
        <dbReference type="Proteomes" id="UP000292052"/>
    </source>
</evidence>
<dbReference type="InterPro" id="IPR002967">
    <property type="entry name" value="Delta_tubulin"/>
</dbReference>
<dbReference type="InterPro" id="IPR000217">
    <property type="entry name" value="Tubulin"/>
</dbReference>
<evidence type="ECO:0000256" key="3">
    <source>
        <dbReference type="ARBA" id="ARBA00004138"/>
    </source>
</evidence>
<gene>
    <name evidence="16" type="ORF">BDFB_010145</name>
</gene>
<evidence type="ECO:0000256" key="6">
    <source>
        <dbReference type="ARBA" id="ARBA00022701"/>
    </source>
</evidence>
<dbReference type="SUPFAM" id="SSF52490">
    <property type="entry name" value="Tubulin nucleotide-binding domain-like"/>
    <property type="match status" value="1"/>
</dbReference>
<keyword evidence="7 14" id="KW-0547">Nucleotide-binding</keyword>
<dbReference type="CDD" id="cd02189">
    <property type="entry name" value="delta_zeta_tubulin-like"/>
    <property type="match status" value="1"/>
</dbReference>
<comment type="function">
    <text evidence="13">Acts as a positive regulator of hedgehog signaling and regulates ciliary function.</text>
</comment>
<organism evidence="16 17">
    <name type="scientific">Asbolus verrucosus</name>
    <name type="common">Desert ironclad beetle</name>
    <dbReference type="NCBI Taxonomy" id="1661398"/>
    <lineage>
        <taxon>Eukaryota</taxon>
        <taxon>Metazoa</taxon>
        <taxon>Ecdysozoa</taxon>
        <taxon>Arthropoda</taxon>
        <taxon>Hexapoda</taxon>
        <taxon>Insecta</taxon>
        <taxon>Pterygota</taxon>
        <taxon>Neoptera</taxon>
        <taxon>Endopterygota</taxon>
        <taxon>Coleoptera</taxon>
        <taxon>Polyphaga</taxon>
        <taxon>Cucujiformia</taxon>
        <taxon>Tenebrionidae</taxon>
        <taxon>Pimeliinae</taxon>
        <taxon>Asbolus</taxon>
    </lineage>
</organism>
<keyword evidence="10" id="KW-0539">Nucleus</keyword>
<dbReference type="InterPro" id="IPR003008">
    <property type="entry name" value="Tubulin_FtsZ_GTPase"/>
</dbReference>
<protein>
    <recommendedName>
        <fullName evidence="5">Tubulin delta chain</fullName>
    </recommendedName>
    <alternativeName>
        <fullName evidence="12">Delta-tubulin</fullName>
    </alternativeName>
</protein>
<keyword evidence="11" id="KW-0966">Cell projection</keyword>
<sequence>MSVITLHYGQCGNQISDALFSNIYEDVYHNSKKGSEYYSQALNKWFYITKKNKWEPRAVLIDTESKTVQHQRSMPYQFKNVVTKSCGGSANNWAFGYLEQSKLLKNEILDCVRKEMEKCDLFNSFLNIFSSSGGTGSGVGSFIIECLKNEFPNKTIVNAVILPYSNGELVIQSYNTLLTLSKIYSISDSVMVFENDRLHYNCVNSLNIKDVNFGDINNLIARQLLSVYQPLKDAQSSDLLIKLCEDPLYKFLQLRYAPLSVMEYDHNWKSLLTSISRQSRFDFQQRSVNSVHIKPKNLCMALVCRGAYNPEEKDLKPFRDSNKLPEAVRVYYQRKKIFNLENCLTVVSNCNNVCTPLNMILGDARNLFRYMNTVWSIDDKKKLLMALQKCGTNNIAEVQKLLPDKTITEIRNAFEKYSRLAHDKMNHQEKLREEDSAINQWIKIVKKTQVKSNAVYDVIPRVLKYIALFEKRPHDNDVNLRFHSK</sequence>
<dbReference type="GO" id="GO:0005200">
    <property type="term" value="F:structural constituent of cytoskeleton"/>
    <property type="evidence" value="ECO:0007669"/>
    <property type="project" value="InterPro"/>
</dbReference>
<evidence type="ECO:0000256" key="12">
    <source>
        <dbReference type="ARBA" id="ARBA00030594"/>
    </source>
</evidence>
<name>A0A482V1Q4_ASBVE</name>
<comment type="subcellular location">
    <subcellularLocation>
        <location evidence="3">Cell projection</location>
        <location evidence="3">Cilium</location>
    </subcellularLocation>
    <subcellularLocation>
        <location evidence="1">Cytoplasm</location>
        <location evidence="1">Cytoskeleton</location>
        <location evidence="1">Microtubule organizing center</location>
        <location evidence="1">Centrosome</location>
        <location evidence="1">Centriole</location>
    </subcellularLocation>
    <subcellularLocation>
        <location evidence="2">Nucleus</location>
    </subcellularLocation>
</comment>
<evidence type="ECO:0000256" key="14">
    <source>
        <dbReference type="RuleBase" id="RU000352"/>
    </source>
</evidence>
<proteinExistence type="inferred from homology"/>
<dbReference type="SMART" id="SM00864">
    <property type="entry name" value="Tubulin"/>
    <property type="match status" value="1"/>
</dbReference>
<keyword evidence="17" id="KW-1185">Reference proteome</keyword>
<dbReference type="GO" id="GO:0005525">
    <property type="term" value="F:GTP binding"/>
    <property type="evidence" value="ECO:0007669"/>
    <property type="project" value="UniProtKB-UniRule"/>
</dbReference>
<evidence type="ECO:0000256" key="7">
    <source>
        <dbReference type="ARBA" id="ARBA00022741"/>
    </source>
</evidence>
<evidence type="ECO:0000256" key="13">
    <source>
        <dbReference type="ARBA" id="ARBA00046149"/>
    </source>
</evidence>
<dbReference type="PROSITE" id="PS00227">
    <property type="entry name" value="TUBULIN"/>
    <property type="match status" value="1"/>
</dbReference>
<dbReference type="PRINTS" id="PR01224">
    <property type="entry name" value="DELTATUBULIN"/>
</dbReference>
<evidence type="ECO:0000256" key="11">
    <source>
        <dbReference type="ARBA" id="ARBA00023273"/>
    </source>
</evidence>
<dbReference type="GO" id="GO:0005634">
    <property type="term" value="C:nucleus"/>
    <property type="evidence" value="ECO:0007669"/>
    <property type="project" value="UniProtKB-SubCell"/>
</dbReference>
<keyword evidence="9 14" id="KW-0342">GTP-binding</keyword>
<evidence type="ECO:0000256" key="2">
    <source>
        <dbReference type="ARBA" id="ARBA00004123"/>
    </source>
</evidence>
<evidence type="ECO:0000256" key="5">
    <source>
        <dbReference type="ARBA" id="ARBA00014184"/>
    </source>
</evidence>
<comment type="caution">
    <text evidence="16">The sequence shown here is derived from an EMBL/GenBank/DDBJ whole genome shotgun (WGS) entry which is preliminary data.</text>
</comment>
<dbReference type="PANTHER" id="PTHR11588">
    <property type="entry name" value="TUBULIN"/>
    <property type="match status" value="1"/>
</dbReference>
<dbReference type="EMBL" id="QDEB01131412">
    <property type="protein sequence ID" value="RZB39083.1"/>
    <property type="molecule type" value="Genomic_DNA"/>
</dbReference>
<feature type="domain" description="Tubulin/FtsZ GTPase" evidence="15">
    <location>
        <begin position="42"/>
        <end position="235"/>
    </location>
</feature>
<dbReference type="STRING" id="1661398.A0A482V1Q4"/>
<dbReference type="GO" id="GO:0005874">
    <property type="term" value="C:microtubule"/>
    <property type="evidence" value="ECO:0007669"/>
    <property type="project" value="UniProtKB-KW"/>
</dbReference>